<dbReference type="Gene3D" id="3.40.718.10">
    <property type="entry name" value="Isopropylmalate Dehydrogenase"/>
    <property type="match status" value="1"/>
</dbReference>
<dbReference type="AlphaFoldDB" id="A0A2Z4Y6D4"/>
<dbReference type="SUPFAM" id="SSF53659">
    <property type="entry name" value="Isocitrate/Isopropylmalate dehydrogenase-like"/>
    <property type="match status" value="1"/>
</dbReference>
<reference evidence="4 5" key="1">
    <citation type="submission" date="2018-05" db="EMBL/GenBank/DDBJ databases">
        <title>A metagenomic window into the 2 km-deep terrestrial subsurface aquifer revealed taxonomically and functionally diverse microbial community comprising novel uncultured bacterial lineages.</title>
        <authorList>
            <person name="Kadnikov V.V."/>
            <person name="Mardanov A.V."/>
            <person name="Beletsky A.V."/>
            <person name="Banks D."/>
            <person name="Pimenov N.V."/>
            <person name="Frank Y.A."/>
            <person name="Karnachuk O.V."/>
            <person name="Ravin N.V."/>
        </authorList>
    </citation>
    <scope>NUCLEOTIDE SEQUENCE [LARGE SCALE GENOMIC DNA]</scope>
    <source>
        <strain evidence="4">BY</strain>
    </source>
</reference>
<protein>
    <submittedName>
        <fullName evidence="4">4-hydroxythreonine-4-phosphate dehydrogenase</fullName>
    </submittedName>
</protein>
<sequence length="328" mass="34825">MGDPGGVGPELVACVLRELSVAGFQALVFGSAELLREAANLRQLELPPLVTVQQVEEAGAAEHPVVVVEAPEVGSEFVRGRAHPANGRAALRWIELATQAVLGGAADALVTAPISKDAIRAAGSPFPGHTEYLASLCGNAEVRMMLEGGGLRVVLETIHVPLADVPKLISREHLRRTLEIAHTWAQEYLTPTPRIGVCGLNPHAGENGHFGSEELEIIGPTVAEARDKGIAASDPLPADTAFYRALRGEFDLVVAMYHDQGLVAVKTLAFETGVNITLGLPIIRTSPDHGTAFDIAWQGRAQSSSMTAAVRRAIELAEQRRASRQKCG</sequence>
<organism evidence="4 5">
    <name type="scientific">Sumerlaea chitinivorans</name>
    <dbReference type="NCBI Taxonomy" id="2250252"/>
    <lineage>
        <taxon>Bacteria</taxon>
        <taxon>Candidatus Sumerlaeota</taxon>
        <taxon>Candidatus Sumerlaeia</taxon>
        <taxon>Candidatus Sumerlaeales</taxon>
        <taxon>Candidatus Sumerlaeaceae</taxon>
        <taxon>Candidatus Sumerlaea</taxon>
    </lineage>
</organism>
<dbReference type="PANTHER" id="PTHR30004:SF6">
    <property type="entry name" value="D-THREONATE 4-PHOSPHATE DEHYDROGENASE"/>
    <property type="match status" value="1"/>
</dbReference>
<dbReference type="GO" id="GO:0016491">
    <property type="term" value="F:oxidoreductase activity"/>
    <property type="evidence" value="ECO:0007669"/>
    <property type="project" value="UniProtKB-KW"/>
</dbReference>
<evidence type="ECO:0000256" key="1">
    <source>
        <dbReference type="ARBA" id="ARBA00022723"/>
    </source>
</evidence>
<name>A0A2Z4Y6D4_SUMC1</name>
<evidence type="ECO:0000256" key="2">
    <source>
        <dbReference type="ARBA" id="ARBA00023002"/>
    </source>
</evidence>
<dbReference type="GO" id="GO:0046872">
    <property type="term" value="F:metal ion binding"/>
    <property type="evidence" value="ECO:0007669"/>
    <property type="project" value="UniProtKB-KW"/>
</dbReference>
<gene>
    <name evidence="4" type="ORF">BRCON_1769</name>
</gene>
<dbReference type="EMBL" id="CP030759">
    <property type="protein sequence ID" value="AXA36546.1"/>
    <property type="molecule type" value="Genomic_DNA"/>
</dbReference>
<dbReference type="PANTHER" id="PTHR30004">
    <property type="entry name" value="4-HYDROXYTHREONINE-4-PHOSPHATE DEHYDROGENASE"/>
    <property type="match status" value="1"/>
</dbReference>
<dbReference type="NCBIfam" id="TIGR00557">
    <property type="entry name" value="pdxA"/>
    <property type="match status" value="1"/>
</dbReference>
<evidence type="ECO:0000313" key="4">
    <source>
        <dbReference type="EMBL" id="AXA36546.1"/>
    </source>
</evidence>
<evidence type="ECO:0000256" key="3">
    <source>
        <dbReference type="ARBA" id="ARBA00023027"/>
    </source>
</evidence>
<keyword evidence="1" id="KW-0479">Metal-binding</keyword>
<dbReference type="Proteomes" id="UP000262583">
    <property type="component" value="Chromosome"/>
</dbReference>
<dbReference type="KEGG" id="schv:BRCON_1769"/>
<accession>A0A2Z4Y6D4</accession>
<keyword evidence="3" id="KW-0520">NAD</keyword>
<dbReference type="InterPro" id="IPR005255">
    <property type="entry name" value="PdxA_fam"/>
</dbReference>
<keyword evidence="2" id="KW-0560">Oxidoreductase</keyword>
<dbReference type="GO" id="GO:0051287">
    <property type="term" value="F:NAD binding"/>
    <property type="evidence" value="ECO:0007669"/>
    <property type="project" value="InterPro"/>
</dbReference>
<proteinExistence type="predicted"/>
<dbReference type="Pfam" id="PF04166">
    <property type="entry name" value="PdxA"/>
    <property type="match status" value="1"/>
</dbReference>
<evidence type="ECO:0000313" key="5">
    <source>
        <dbReference type="Proteomes" id="UP000262583"/>
    </source>
</evidence>